<keyword evidence="3" id="KW-0406">Ion transport</keyword>
<protein>
    <submittedName>
        <fullName evidence="3">K+ channel tetramerisation subfamily protein</fullName>
    </submittedName>
</protein>
<dbReference type="VEuPathDB" id="AmoebaDB:ACA1_381550"/>
<sequence length="333" mass="37596">MVEHVIRARLSTATKAMDEALQCVQRKRDQQLADMANLASLVTHLKAQLESKAQACMDAMDETMASVTTTLHLKVQEVNAQGRTLDLTVERALNERRQRVAEVNEGSLCLQSELEKQAAEWNEVLDRTMAGITAQLNSKVTSVLAQLDKAQEQEIRNEGEEAKSTTHAGRGSDKEEQRQLDRQVTLNVGGRTFKTFQSTLQQYPDTLLGAMFSERNQALVRHSTEYFFDRNGDLFASILDFYRHGALVAPQTIDKDLWQRELDYWHLPHMAEEPQKVPEMLHKVVSALNQGYHKTVKTHQTLITRACQELSTKLDAELGTGPHQDRDITQAGC</sequence>
<dbReference type="SUPFAM" id="SSF54695">
    <property type="entry name" value="POZ domain"/>
    <property type="match status" value="1"/>
</dbReference>
<dbReference type="SMART" id="SM00225">
    <property type="entry name" value="BTB"/>
    <property type="match status" value="1"/>
</dbReference>
<gene>
    <name evidence="3" type="ORF">ACA1_381550</name>
</gene>
<feature type="region of interest" description="Disordered" evidence="1">
    <location>
        <begin position="153"/>
        <end position="180"/>
    </location>
</feature>
<dbReference type="PANTHER" id="PTHR14499:SF136">
    <property type="entry name" value="GH08630P"/>
    <property type="match status" value="1"/>
</dbReference>
<dbReference type="KEGG" id="acan:ACA1_381550"/>
<keyword evidence="3" id="KW-0813">Transport</keyword>
<dbReference type="InterPro" id="IPR003131">
    <property type="entry name" value="T1-type_BTB"/>
</dbReference>
<accession>M0QST9</accession>
<dbReference type="STRING" id="1257118.M0QST9"/>
<dbReference type="RefSeq" id="XP_004336451.1">
    <property type="nucleotide sequence ID" value="XM_004336403.1"/>
</dbReference>
<dbReference type="AlphaFoldDB" id="M0QST9"/>
<feature type="domain" description="BTB" evidence="2">
    <location>
        <begin position="182"/>
        <end position="282"/>
    </location>
</feature>
<dbReference type="GO" id="GO:0051260">
    <property type="term" value="P:protein homooligomerization"/>
    <property type="evidence" value="ECO:0007669"/>
    <property type="project" value="InterPro"/>
</dbReference>
<dbReference type="Pfam" id="PF02214">
    <property type="entry name" value="BTB_2"/>
    <property type="match status" value="1"/>
</dbReference>
<dbReference type="InterPro" id="IPR011333">
    <property type="entry name" value="SKP1/BTB/POZ_sf"/>
</dbReference>
<dbReference type="GO" id="GO:0034220">
    <property type="term" value="P:monoatomic ion transmembrane transport"/>
    <property type="evidence" value="ECO:0007669"/>
    <property type="project" value="UniProtKB-KW"/>
</dbReference>
<evidence type="ECO:0000313" key="3">
    <source>
        <dbReference type="EMBL" id="ELR14438.1"/>
    </source>
</evidence>
<keyword evidence="3" id="KW-0407">Ion channel</keyword>
<dbReference type="InterPro" id="IPR000210">
    <property type="entry name" value="BTB/POZ_dom"/>
</dbReference>
<reference evidence="3 4" key="1">
    <citation type="journal article" date="2013" name="Genome Biol.">
        <title>Genome of Acanthamoeba castellanii highlights extensive lateral gene transfer and early evolution of tyrosine kinase signaling.</title>
        <authorList>
            <person name="Clarke M."/>
            <person name="Lohan A.J."/>
            <person name="Liu B."/>
            <person name="Lagkouvardos I."/>
            <person name="Roy S."/>
            <person name="Zafar N."/>
            <person name="Bertelli C."/>
            <person name="Schilde C."/>
            <person name="Kianianmomeni A."/>
            <person name="Burglin T.R."/>
            <person name="Frech C."/>
            <person name="Turcotte B."/>
            <person name="Kopec K.O."/>
            <person name="Synnott J.M."/>
            <person name="Choo C."/>
            <person name="Paponov I."/>
            <person name="Finkler A."/>
            <person name="Soon Heng Tan C."/>
            <person name="Hutchins A.P."/>
            <person name="Weinmeier T."/>
            <person name="Rattei T."/>
            <person name="Chu J.S."/>
            <person name="Gimenez G."/>
            <person name="Irimia M."/>
            <person name="Rigden D.J."/>
            <person name="Fitzpatrick D.A."/>
            <person name="Lorenzo-Morales J."/>
            <person name="Bateman A."/>
            <person name="Chiu C.H."/>
            <person name="Tang P."/>
            <person name="Hegemann P."/>
            <person name="Fromm H."/>
            <person name="Raoult D."/>
            <person name="Greub G."/>
            <person name="Miranda-Saavedra D."/>
            <person name="Chen N."/>
            <person name="Nash P."/>
            <person name="Ginger M.L."/>
            <person name="Horn M."/>
            <person name="Schaap P."/>
            <person name="Caler L."/>
            <person name="Loftus B."/>
        </authorList>
    </citation>
    <scope>NUCLEOTIDE SEQUENCE [LARGE SCALE GENOMIC DNA]</scope>
    <source>
        <strain evidence="3 4">Neff</strain>
    </source>
</reference>
<dbReference type="OrthoDB" id="10025005at2759"/>
<dbReference type="PANTHER" id="PTHR14499">
    <property type="entry name" value="POTASSIUM CHANNEL TETRAMERIZATION DOMAIN-CONTAINING"/>
    <property type="match status" value="1"/>
</dbReference>
<evidence type="ECO:0000256" key="1">
    <source>
        <dbReference type="SAM" id="MobiDB-lite"/>
    </source>
</evidence>
<organism evidence="3 4">
    <name type="scientific">Acanthamoeba castellanii (strain ATCC 30010 / Neff)</name>
    <dbReference type="NCBI Taxonomy" id="1257118"/>
    <lineage>
        <taxon>Eukaryota</taxon>
        <taxon>Amoebozoa</taxon>
        <taxon>Discosea</taxon>
        <taxon>Longamoebia</taxon>
        <taxon>Centramoebida</taxon>
        <taxon>Acanthamoebidae</taxon>
        <taxon>Acanthamoeba</taxon>
    </lineage>
</organism>
<dbReference type="Gene3D" id="3.30.710.10">
    <property type="entry name" value="Potassium Channel Kv1.1, Chain A"/>
    <property type="match status" value="1"/>
</dbReference>
<name>M0QST9_ACACF</name>
<dbReference type="CDD" id="cd18317">
    <property type="entry name" value="BTB_POZ_Kv"/>
    <property type="match status" value="1"/>
</dbReference>
<dbReference type="GeneID" id="14915019"/>
<keyword evidence="4" id="KW-1185">Reference proteome</keyword>
<proteinExistence type="predicted"/>
<evidence type="ECO:0000259" key="2">
    <source>
        <dbReference type="SMART" id="SM00225"/>
    </source>
</evidence>
<dbReference type="EMBL" id="KB008053">
    <property type="protein sequence ID" value="ELR14438.1"/>
    <property type="molecule type" value="Genomic_DNA"/>
</dbReference>
<evidence type="ECO:0000313" key="4">
    <source>
        <dbReference type="Proteomes" id="UP000011083"/>
    </source>
</evidence>
<dbReference type="Proteomes" id="UP000011083">
    <property type="component" value="Unassembled WGS sequence"/>
</dbReference>